<protein>
    <submittedName>
        <fullName evidence="1">Uncharacterized protein</fullName>
    </submittedName>
</protein>
<comment type="caution">
    <text evidence="1">The sequence shown here is derived from an EMBL/GenBank/DDBJ whole genome shotgun (WGS) entry which is preliminary data.</text>
</comment>
<dbReference type="Gene3D" id="2.60.40.10">
    <property type="entry name" value="Immunoglobulins"/>
    <property type="match status" value="1"/>
</dbReference>
<reference evidence="1" key="2">
    <citation type="submission" date="2023-05" db="EMBL/GenBank/DDBJ databases">
        <authorList>
            <person name="Fouks B."/>
        </authorList>
    </citation>
    <scope>NUCLEOTIDE SEQUENCE</scope>
    <source>
        <strain evidence="1">Stay&amp;Tobe</strain>
        <tissue evidence="1">Testes</tissue>
    </source>
</reference>
<name>A0AAD8A213_DIPPU</name>
<organism evidence="1 2">
    <name type="scientific">Diploptera punctata</name>
    <name type="common">Pacific beetle cockroach</name>
    <dbReference type="NCBI Taxonomy" id="6984"/>
    <lineage>
        <taxon>Eukaryota</taxon>
        <taxon>Metazoa</taxon>
        <taxon>Ecdysozoa</taxon>
        <taxon>Arthropoda</taxon>
        <taxon>Hexapoda</taxon>
        <taxon>Insecta</taxon>
        <taxon>Pterygota</taxon>
        <taxon>Neoptera</taxon>
        <taxon>Polyneoptera</taxon>
        <taxon>Dictyoptera</taxon>
        <taxon>Blattodea</taxon>
        <taxon>Blaberoidea</taxon>
        <taxon>Blaberidae</taxon>
        <taxon>Diplopterinae</taxon>
        <taxon>Diploptera</taxon>
    </lineage>
</organism>
<keyword evidence="2" id="KW-1185">Reference proteome</keyword>
<evidence type="ECO:0000313" key="1">
    <source>
        <dbReference type="EMBL" id="KAJ9590003.1"/>
    </source>
</evidence>
<dbReference type="PANTHER" id="PTHR23053:SF0">
    <property type="entry name" value="HYDROCEPHALUS-INDUCING PROTEIN HOMOLOG"/>
    <property type="match status" value="1"/>
</dbReference>
<gene>
    <name evidence="1" type="ORF">L9F63_016866</name>
</gene>
<dbReference type="EMBL" id="JASPKZ010004577">
    <property type="protein sequence ID" value="KAJ9590003.1"/>
    <property type="molecule type" value="Genomic_DNA"/>
</dbReference>
<sequence length="560" mass="63645">MNFDIPDERDLISKFIESTPDGNDISKFTWSYEAIAEDFTITPDTGYCSPGTTAVIKVEFHPIAVAHNFVYEAVCEFETFRPLILTLSGSCVDLPPRKKSFSSPHQSDKLIREIYQFRINNKKLYIYSYNYSSSETWTLYPEIKGDNFSSPEVITIPPKGIIQCEISYSPLSMTKESKHTGSVFFKLPNGQGLLYDLVGTAEPPLANGKITVDMKTKISHIELLKVKNRFQIAQQYKVITELVRPENTEIFYTLHGNDFISVPGNDEREYKFIIQVYKESNLTFKVMFINENDVTHDIPLENPLPSDVNFRITCFSSEIKFTSPYSVPANSVKYLRVEYFPLHADEVTCRLDINCPELGSFSYELNLTAMPPDEKVIHFTTNLGSECTVGVPVQNFTRNKAEFTCNVDNPDFQVDKTVYIPGNAKGKIDVTYEPSSLVGVQGTFTAKSATAGDFSFLLVGTCIVPRPLGPFIMKQGSTLIINFKNPFRETKVFSLYVDKKHFVLKSKTETIKSRKECKIEVYLPELQQLNFPITGKLLITCNDPQYSHFSWIYYLKGVED</sequence>
<dbReference type="GO" id="GO:1904158">
    <property type="term" value="P:axonemal central apparatus assembly"/>
    <property type="evidence" value="ECO:0007669"/>
    <property type="project" value="TreeGrafter"/>
</dbReference>
<dbReference type="PANTHER" id="PTHR23053">
    <property type="entry name" value="DLEC1 DELETED IN LUNG AND ESOPHAGEAL CANCER 1"/>
    <property type="match status" value="1"/>
</dbReference>
<dbReference type="GO" id="GO:0003341">
    <property type="term" value="P:cilium movement"/>
    <property type="evidence" value="ECO:0007669"/>
    <property type="project" value="TreeGrafter"/>
</dbReference>
<dbReference type="InterPro" id="IPR013783">
    <property type="entry name" value="Ig-like_fold"/>
</dbReference>
<proteinExistence type="predicted"/>
<dbReference type="GO" id="GO:0005930">
    <property type="term" value="C:axoneme"/>
    <property type="evidence" value="ECO:0007669"/>
    <property type="project" value="TreeGrafter"/>
</dbReference>
<accession>A0AAD8A213</accession>
<reference evidence="1" key="1">
    <citation type="journal article" date="2023" name="IScience">
        <title>Live-bearing cockroach genome reveals convergent evolutionary mechanisms linked to viviparity in insects and beyond.</title>
        <authorList>
            <person name="Fouks B."/>
            <person name="Harrison M.C."/>
            <person name="Mikhailova A.A."/>
            <person name="Marchal E."/>
            <person name="English S."/>
            <person name="Carruthers M."/>
            <person name="Jennings E.C."/>
            <person name="Chiamaka E.L."/>
            <person name="Frigard R.A."/>
            <person name="Pippel M."/>
            <person name="Attardo G.M."/>
            <person name="Benoit J.B."/>
            <person name="Bornberg-Bauer E."/>
            <person name="Tobe S.S."/>
        </authorList>
    </citation>
    <scope>NUCLEOTIDE SEQUENCE</scope>
    <source>
        <strain evidence="1">Stay&amp;Tobe</strain>
    </source>
</reference>
<dbReference type="AlphaFoldDB" id="A0AAD8A213"/>
<evidence type="ECO:0000313" key="2">
    <source>
        <dbReference type="Proteomes" id="UP001233999"/>
    </source>
</evidence>
<dbReference type="Proteomes" id="UP001233999">
    <property type="component" value="Unassembled WGS sequence"/>
</dbReference>
<dbReference type="InterPro" id="IPR033305">
    <property type="entry name" value="Hydin-like"/>
</dbReference>